<keyword evidence="2" id="KW-1185">Reference proteome</keyword>
<dbReference type="Proteomes" id="UP000027451">
    <property type="component" value="Unassembled WGS sequence"/>
</dbReference>
<organism evidence="1 2">
    <name type="scientific">Caballeronia zhejiangensis</name>
    <dbReference type="NCBI Taxonomy" id="871203"/>
    <lineage>
        <taxon>Bacteria</taxon>
        <taxon>Pseudomonadati</taxon>
        <taxon>Pseudomonadota</taxon>
        <taxon>Betaproteobacteria</taxon>
        <taxon>Burkholderiales</taxon>
        <taxon>Burkholderiaceae</taxon>
        <taxon>Caballeronia</taxon>
    </lineage>
</organism>
<sequence>MLVTSALDNTPTLDGNGKAITDRNGNPVYATLGADAVANPAGGGYLSVADAARLTWSGPNATISTDLKGVSAAAYDSLTFRVAVVRPMGLDLEFQSFGRPAK</sequence>
<reference evidence="1 2" key="1">
    <citation type="submission" date="2014-03" db="EMBL/GenBank/DDBJ databases">
        <title>Draft Genome Sequences of Four Burkholderia Strains.</title>
        <authorList>
            <person name="Liu X.Y."/>
            <person name="Li C.X."/>
            <person name="Xu J.H."/>
        </authorList>
    </citation>
    <scope>NUCLEOTIDE SEQUENCE [LARGE SCALE GENOMIC DNA]</scope>
    <source>
        <strain evidence="1 2">OP-1</strain>
    </source>
</reference>
<dbReference type="EMBL" id="JFHD01000005">
    <property type="protein sequence ID" value="KDR31781.1"/>
    <property type="molecule type" value="Genomic_DNA"/>
</dbReference>
<accession>A0A656QLR6</accession>
<name>A0A656QLR6_9BURK</name>
<evidence type="ECO:0000313" key="1">
    <source>
        <dbReference type="EMBL" id="KDR31781.1"/>
    </source>
</evidence>
<evidence type="ECO:0000313" key="2">
    <source>
        <dbReference type="Proteomes" id="UP000027451"/>
    </source>
</evidence>
<proteinExistence type="predicted"/>
<gene>
    <name evidence="1" type="ORF">BG60_29455</name>
</gene>
<comment type="caution">
    <text evidence="1">The sequence shown here is derived from an EMBL/GenBank/DDBJ whole genome shotgun (WGS) entry which is preliminary data.</text>
</comment>
<dbReference type="AlphaFoldDB" id="A0A656QLR6"/>
<protein>
    <submittedName>
        <fullName evidence="1">Uncharacterized protein</fullName>
    </submittedName>
</protein>